<dbReference type="EMBL" id="JACHIP010000005">
    <property type="protein sequence ID" value="MBB5059316.1"/>
    <property type="molecule type" value="Genomic_DNA"/>
</dbReference>
<evidence type="ECO:0000313" key="2">
    <source>
        <dbReference type="EMBL" id="MBB5059316.1"/>
    </source>
</evidence>
<keyword evidence="3" id="KW-1185">Reference proteome</keyword>
<protein>
    <submittedName>
        <fullName evidence="2">Putative membrane protein YphA (DoxX/SURF4 family)</fullName>
    </submittedName>
</protein>
<keyword evidence="1" id="KW-0472">Membrane</keyword>
<keyword evidence="1" id="KW-0812">Transmembrane</keyword>
<name>A0A7W7ZGF1_9BACT</name>
<keyword evidence="1" id="KW-1133">Transmembrane helix</keyword>
<accession>A0A7W7ZGF1</accession>
<dbReference type="RefSeq" id="WP_184220544.1">
    <property type="nucleotide sequence ID" value="NZ_JACHIP010000005.1"/>
</dbReference>
<reference evidence="2 3" key="1">
    <citation type="submission" date="2020-08" db="EMBL/GenBank/DDBJ databases">
        <title>Genomic Encyclopedia of Type Strains, Phase IV (KMG-V): Genome sequencing to study the core and pangenomes of soil and plant-associated prokaryotes.</title>
        <authorList>
            <person name="Whitman W."/>
        </authorList>
    </citation>
    <scope>NUCLEOTIDE SEQUENCE [LARGE SCALE GENOMIC DNA]</scope>
    <source>
        <strain evidence="2 3">M8UP14</strain>
    </source>
</reference>
<dbReference type="AlphaFoldDB" id="A0A7W7ZGF1"/>
<feature type="transmembrane region" description="Helical" evidence="1">
    <location>
        <begin position="40"/>
        <end position="61"/>
    </location>
</feature>
<sequence length="81" mass="8207">MALSAIAALLIAVGLFTPIASGSAALVSLGSIQYSNEPAMSALTVAILVAVALLGAGAYSVDARLYGRRRLVISSTRDKLS</sequence>
<proteinExistence type="predicted"/>
<dbReference type="Proteomes" id="UP000540989">
    <property type="component" value="Unassembled WGS sequence"/>
</dbReference>
<gene>
    <name evidence="2" type="ORF">HDF16_004039</name>
</gene>
<evidence type="ECO:0000256" key="1">
    <source>
        <dbReference type="SAM" id="Phobius"/>
    </source>
</evidence>
<evidence type="ECO:0000313" key="3">
    <source>
        <dbReference type="Proteomes" id="UP000540989"/>
    </source>
</evidence>
<organism evidence="2 3">
    <name type="scientific">Granulicella aggregans</name>
    <dbReference type="NCBI Taxonomy" id="474949"/>
    <lineage>
        <taxon>Bacteria</taxon>
        <taxon>Pseudomonadati</taxon>
        <taxon>Acidobacteriota</taxon>
        <taxon>Terriglobia</taxon>
        <taxon>Terriglobales</taxon>
        <taxon>Acidobacteriaceae</taxon>
        <taxon>Granulicella</taxon>
    </lineage>
</organism>
<comment type="caution">
    <text evidence="2">The sequence shown here is derived from an EMBL/GenBank/DDBJ whole genome shotgun (WGS) entry which is preliminary data.</text>
</comment>